<accession>A0AAV2HZ57</accession>
<feature type="transmembrane region" description="Helical" evidence="8">
    <location>
        <begin position="326"/>
        <end position="344"/>
    </location>
</feature>
<sequence>MPPDVHANGSNASMIYTDTTNPRLVNGVVVLLLLILNLLGNGLVFYVYKFRVKKTIFSLFVTILAVLDLLSAVTTMLMDVIVKVRPLDEKDMSLAALCKLTHFQVYANHLISGCVLTLIAYQRYRKICRPLKPGMTKKTAKIVLVITGAVCILLSLCTLVINGPQVVQIKIRSFVVNTTICRYDKEYEGKLLQQAFSYLLLLAFVLVLTLTVTFYVMVSRALQSFERRNSTISAAASPDVDSANKEFQYGENSDRHRHEYLETRASVFSVTSGGDRISVHMYKMFTIVTGIFVLSYLPHLVVLILLKAMRLDHRVLTYTQRVLLELAYNCPYISTIANPVVYGFRSAEFREHCRHLLTCRRWRQRRAYLR</sequence>
<dbReference type="InterPro" id="IPR000276">
    <property type="entry name" value="GPCR_Rhodpsn"/>
</dbReference>
<keyword evidence="5 8" id="KW-0472">Membrane</keyword>
<evidence type="ECO:0000256" key="4">
    <source>
        <dbReference type="ARBA" id="ARBA00023040"/>
    </source>
</evidence>
<reference evidence="10 11" key="1">
    <citation type="submission" date="2024-04" db="EMBL/GenBank/DDBJ databases">
        <authorList>
            <consortium name="Genoscope - CEA"/>
            <person name="William W."/>
        </authorList>
    </citation>
    <scope>NUCLEOTIDE SEQUENCE [LARGE SCALE GENOMIC DNA]</scope>
</reference>
<name>A0AAV2HZ57_LYMST</name>
<dbReference type="Proteomes" id="UP001497497">
    <property type="component" value="Unassembled WGS sequence"/>
</dbReference>
<proteinExistence type="predicted"/>
<evidence type="ECO:0000313" key="11">
    <source>
        <dbReference type="Proteomes" id="UP001497497"/>
    </source>
</evidence>
<comment type="caution">
    <text evidence="10">The sequence shown here is derived from an EMBL/GenBank/DDBJ whole genome shotgun (WGS) entry which is preliminary data.</text>
</comment>
<keyword evidence="11" id="KW-1185">Reference proteome</keyword>
<evidence type="ECO:0000256" key="6">
    <source>
        <dbReference type="ARBA" id="ARBA00023170"/>
    </source>
</evidence>
<keyword evidence="3 8" id="KW-1133">Transmembrane helix</keyword>
<evidence type="ECO:0000256" key="3">
    <source>
        <dbReference type="ARBA" id="ARBA00022989"/>
    </source>
</evidence>
<dbReference type="PANTHER" id="PTHR24238:SF47">
    <property type="entry name" value="ECDYSTEROIDS_DOPAMINE RECEPTOR-RELATED"/>
    <property type="match status" value="1"/>
</dbReference>
<dbReference type="PROSITE" id="PS50262">
    <property type="entry name" value="G_PROTEIN_RECEP_F1_2"/>
    <property type="match status" value="1"/>
</dbReference>
<feature type="transmembrane region" description="Helical" evidence="8">
    <location>
        <begin position="142"/>
        <end position="161"/>
    </location>
</feature>
<evidence type="ECO:0000256" key="8">
    <source>
        <dbReference type="SAM" id="Phobius"/>
    </source>
</evidence>
<keyword evidence="7" id="KW-0807">Transducer</keyword>
<organism evidence="10 11">
    <name type="scientific">Lymnaea stagnalis</name>
    <name type="common">Great pond snail</name>
    <name type="synonym">Helix stagnalis</name>
    <dbReference type="NCBI Taxonomy" id="6523"/>
    <lineage>
        <taxon>Eukaryota</taxon>
        <taxon>Metazoa</taxon>
        <taxon>Spiralia</taxon>
        <taxon>Lophotrochozoa</taxon>
        <taxon>Mollusca</taxon>
        <taxon>Gastropoda</taxon>
        <taxon>Heterobranchia</taxon>
        <taxon>Euthyneura</taxon>
        <taxon>Panpulmonata</taxon>
        <taxon>Hygrophila</taxon>
        <taxon>Lymnaeoidea</taxon>
        <taxon>Lymnaeidae</taxon>
        <taxon>Lymnaea</taxon>
    </lineage>
</organism>
<dbReference type="EMBL" id="CAXITT010000314">
    <property type="protein sequence ID" value="CAL1538821.1"/>
    <property type="molecule type" value="Genomic_DNA"/>
</dbReference>
<dbReference type="CDD" id="cd00637">
    <property type="entry name" value="7tm_classA_rhodopsin-like"/>
    <property type="match status" value="1"/>
</dbReference>
<dbReference type="PANTHER" id="PTHR24238">
    <property type="entry name" value="G-PROTEIN COUPLED RECEPTOR"/>
    <property type="match status" value="1"/>
</dbReference>
<evidence type="ECO:0000313" key="10">
    <source>
        <dbReference type="EMBL" id="CAL1538821.1"/>
    </source>
</evidence>
<dbReference type="AlphaFoldDB" id="A0AAV2HZ57"/>
<comment type="subcellular location">
    <subcellularLocation>
        <location evidence="1">Membrane</location>
        <topology evidence="1">Multi-pass membrane protein</topology>
    </subcellularLocation>
</comment>
<evidence type="ECO:0000256" key="7">
    <source>
        <dbReference type="ARBA" id="ARBA00023224"/>
    </source>
</evidence>
<keyword evidence="2 8" id="KW-0812">Transmembrane</keyword>
<gene>
    <name evidence="10" type="ORF">GSLYS_00012642001</name>
</gene>
<dbReference type="SUPFAM" id="SSF81321">
    <property type="entry name" value="Family A G protein-coupled receptor-like"/>
    <property type="match status" value="1"/>
</dbReference>
<feature type="transmembrane region" description="Helical" evidence="8">
    <location>
        <begin position="59"/>
        <end position="82"/>
    </location>
</feature>
<keyword evidence="6" id="KW-0675">Receptor</keyword>
<evidence type="ECO:0000256" key="5">
    <source>
        <dbReference type="ARBA" id="ARBA00023136"/>
    </source>
</evidence>
<dbReference type="GO" id="GO:0004930">
    <property type="term" value="F:G protein-coupled receptor activity"/>
    <property type="evidence" value="ECO:0007669"/>
    <property type="project" value="UniProtKB-KW"/>
</dbReference>
<dbReference type="InterPro" id="IPR017452">
    <property type="entry name" value="GPCR_Rhodpsn_7TM"/>
</dbReference>
<evidence type="ECO:0000256" key="2">
    <source>
        <dbReference type="ARBA" id="ARBA00022692"/>
    </source>
</evidence>
<dbReference type="GO" id="GO:0016020">
    <property type="term" value="C:membrane"/>
    <property type="evidence" value="ECO:0007669"/>
    <property type="project" value="UniProtKB-SubCell"/>
</dbReference>
<protein>
    <recommendedName>
        <fullName evidence="9">G-protein coupled receptors family 1 profile domain-containing protein</fullName>
    </recommendedName>
</protein>
<evidence type="ECO:0000256" key="1">
    <source>
        <dbReference type="ARBA" id="ARBA00004141"/>
    </source>
</evidence>
<dbReference type="Gene3D" id="1.20.1070.10">
    <property type="entry name" value="Rhodopsin 7-helix transmembrane proteins"/>
    <property type="match status" value="1"/>
</dbReference>
<feature type="transmembrane region" description="Helical" evidence="8">
    <location>
        <begin position="195"/>
        <end position="218"/>
    </location>
</feature>
<feature type="transmembrane region" description="Helical" evidence="8">
    <location>
        <begin position="24"/>
        <end position="47"/>
    </location>
</feature>
<evidence type="ECO:0000259" key="9">
    <source>
        <dbReference type="PROSITE" id="PS50262"/>
    </source>
</evidence>
<feature type="domain" description="G-protein coupled receptors family 1 profile" evidence="9">
    <location>
        <begin position="40"/>
        <end position="342"/>
    </location>
</feature>
<keyword evidence="4" id="KW-0297">G-protein coupled receptor</keyword>
<dbReference type="Pfam" id="PF00001">
    <property type="entry name" value="7tm_1"/>
    <property type="match status" value="1"/>
</dbReference>
<dbReference type="PRINTS" id="PR00237">
    <property type="entry name" value="GPCRRHODOPSN"/>
</dbReference>
<feature type="transmembrane region" description="Helical" evidence="8">
    <location>
        <begin position="285"/>
        <end position="306"/>
    </location>
</feature>
<feature type="transmembrane region" description="Helical" evidence="8">
    <location>
        <begin position="102"/>
        <end position="121"/>
    </location>
</feature>